<keyword evidence="3" id="KW-1185">Reference proteome</keyword>
<dbReference type="AlphaFoldDB" id="A0A165QG71"/>
<feature type="domain" description="DUF6593" evidence="1">
    <location>
        <begin position="6"/>
        <end position="158"/>
    </location>
</feature>
<evidence type="ECO:0000313" key="3">
    <source>
        <dbReference type="Proteomes" id="UP000077266"/>
    </source>
</evidence>
<organism evidence="2 3">
    <name type="scientific">Exidia glandulosa HHB12029</name>
    <dbReference type="NCBI Taxonomy" id="1314781"/>
    <lineage>
        <taxon>Eukaryota</taxon>
        <taxon>Fungi</taxon>
        <taxon>Dikarya</taxon>
        <taxon>Basidiomycota</taxon>
        <taxon>Agaricomycotina</taxon>
        <taxon>Agaricomycetes</taxon>
        <taxon>Auriculariales</taxon>
        <taxon>Exidiaceae</taxon>
        <taxon>Exidia</taxon>
    </lineage>
</organism>
<gene>
    <name evidence="2" type="ORF">EXIGLDRAFT_828435</name>
</gene>
<dbReference type="InParanoid" id="A0A165QG71"/>
<proteinExistence type="predicted"/>
<dbReference type="InterPro" id="IPR046528">
    <property type="entry name" value="DUF6593"/>
</dbReference>
<dbReference type="Pfam" id="PF20236">
    <property type="entry name" value="DUF6593"/>
    <property type="match status" value="1"/>
</dbReference>
<evidence type="ECO:0000259" key="1">
    <source>
        <dbReference type="Pfam" id="PF20236"/>
    </source>
</evidence>
<dbReference type="EMBL" id="KV425883">
    <property type="protein sequence ID" value="KZW03563.1"/>
    <property type="molecule type" value="Genomic_DNA"/>
</dbReference>
<protein>
    <recommendedName>
        <fullName evidence="1">DUF6593 domain-containing protein</fullName>
    </recommendedName>
</protein>
<reference evidence="2 3" key="1">
    <citation type="journal article" date="2016" name="Mol. Biol. Evol.">
        <title>Comparative Genomics of Early-Diverging Mushroom-Forming Fungi Provides Insights into the Origins of Lignocellulose Decay Capabilities.</title>
        <authorList>
            <person name="Nagy L.G."/>
            <person name="Riley R."/>
            <person name="Tritt A."/>
            <person name="Adam C."/>
            <person name="Daum C."/>
            <person name="Floudas D."/>
            <person name="Sun H."/>
            <person name="Yadav J.S."/>
            <person name="Pangilinan J."/>
            <person name="Larsson K.H."/>
            <person name="Matsuura K."/>
            <person name="Barry K."/>
            <person name="Labutti K."/>
            <person name="Kuo R."/>
            <person name="Ohm R.A."/>
            <person name="Bhattacharya S.S."/>
            <person name="Shirouzu T."/>
            <person name="Yoshinaga Y."/>
            <person name="Martin F.M."/>
            <person name="Grigoriev I.V."/>
            <person name="Hibbett D.S."/>
        </authorList>
    </citation>
    <scope>NUCLEOTIDE SEQUENCE [LARGE SCALE GENOMIC DNA]</scope>
    <source>
        <strain evidence="2 3">HHB12029</strain>
    </source>
</reference>
<evidence type="ECO:0000313" key="2">
    <source>
        <dbReference type="EMBL" id="KZW03563.1"/>
    </source>
</evidence>
<dbReference type="OrthoDB" id="3360976at2759"/>
<name>A0A165QG71_EXIGL</name>
<dbReference type="Proteomes" id="UP000077266">
    <property type="component" value="Unassembled WGS sequence"/>
</dbReference>
<sequence length="161" mass="18547">MTTSFPLNTTVEGLAGSGGPTYIVKTPMLARRWITTITKCEPDGSLRRIAQIHWRVGRSSVLRFGTKQAMLDEYLVKPRWYSADRVFRVNAQLYQWQRNCRPLSSPTITNMTTGEMIAILRRTIFGTPVFNFRNVQPPTELLDACIVTGIVLEHRRQMRRF</sequence>
<accession>A0A165QG71</accession>